<organism evidence="1">
    <name type="scientific">Onchocerca ochengi</name>
    <name type="common">Filarial nematode worm</name>
    <dbReference type="NCBI Taxonomy" id="42157"/>
    <lineage>
        <taxon>Eukaryota</taxon>
        <taxon>Metazoa</taxon>
        <taxon>Ecdysozoa</taxon>
        <taxon>Nematoda</taxon>
        <taxon>Chromadorea</taxon>
        <taxon>Rhabditida</taxon>
        <taxon>Spirurina</taxon>
        <taxon>Spiruromorpha</taxon>
        <taxon>Filarioidea</taxon>
        <taxon>Onchocercidae</taxon>
        <taxon>Onchocerca</taxon>
    </lineage>
</organism>
<protein>
    <submittedName>
        <fullName evidence="1">Uncharacterized protein</fullName>
    </submittedName>
</protein>
<accession>A0A5K4T392</accession>
<dbReference type="WBParaSite" id="nOo.2.0.1.t13786-RA">
    <property type="protein sequence ID" value="nOo.2.0.1.t13786-RA"/>
    <property type="gene ID" value="nOo.2.0.1.g13786"/>
</dbReference>
<name>A0A5K4T392_ONCOC</name>
<reference evidence="1" key="1">
    <citation type="submission" date="2019-11" db="UniProtKB">
        <authorList>
            <consortium name="WormBaseParasite"/>
        </authorList>
    </citation>
    <scope>IDENTIFICATION</scope>
</reference>
<proteinExistence type="predicted"/>
<evidence type="ECO:0000313" key="1">
    <source>
        <dbReference type="WBParaSite" id="nOo.2.0.1.t13786-RA"/>
    </source>
</evidence>
<sequence>MWYAEYA</sequence>